<keyword evidence="1" id="KW-0732">Signal</keyword>
<evidence type="ECO:0000313" key="3">
    <source>
        <dbReference type="Proteomes" id="UP001179614"/>
    </source>
</evidence>
<dbReference type="RefSeq" id="WP_270160409.1">
    <property type="nucleotide sequence ID" value="NZ_CP089391.1"/>
</dbReference>
<protein>
    <recommendedName>
        <fullName evidence="4">Lipoprotein</fullName>
    </recommendedName>
</protein>
<organism evidence="2 3">
    <name type="scientific">Bradyrhizobium xenonodulans</name>
    <dbReference type="NCBI Taxonomy" id="2736875"/>
    <lineage>
        <taxon>Bacteria</taxon>
        <taxon>Pseudomonadati</taxon>
        <taxon>Pseudomonadota</taxon>
        <taxon>Alphaproteobacteria</taxon>
        <taxon>Hyphomicrobiales</taxon>
        <taxon>Nitrobacteraceae</taxon>
        <taxon>Bradyrhizobium</taxon>
    </lineage>
</organism>
<sequence>MRWIKLAALPMMLSLTACDLDGSSEVVVKIVCPTINQYDQATQDKALAEYQALPKDSALRLFIGDYKRLRDQIAVCRSRAGAAPAGAGK</sequence>
<evidence type="ECO:0008006" key="4">
    <source>
        <dbReference type="Google" id="ProtNLM"/>
    </source>
</evidence>
<accession>A0ABY7MFZ9</accession>
<dbReference type="Proteomes" id="UP001179614">
    <property type="component" value="Chromosome"/>
</dbReference>
<evidence type="ECO:0000256" key="1">
    <source>
        <dbReference type="SAM" id="SignalP"/>
    </source>
</evidence>
<feature type="signal peptide" evidence="1">
    <location>
        <begin position="1"/>
        <end position="19"/>
    </location>
</feature>
<proteinExistence type="predicted"/>
<evidence type="ECO:0000313" key="2">
    <source>
        <dbReference type="EMBL" id="WBL75587.1"/>
    </source>
</evidence>
<dbReference type="PROSITE" id="PS51257">
    <property type="entry name" value="PROKAR_LIPOPROTEIN"/>
    <property type="match status" value="1"/>
</dbReference>
<gene>
    <name evidence="2" type="ORF">I3J27_21375</name>
</gene>
<feature type="chain" id="PRO_5046054939" description="Lipoprotein" evidence="1">
    <location>
        <begin position="20"/>
        <end position="89"/>
    </location>
</feature>
<name>A0ABY7MFZ9_9BRAD</name>
<reference evidence="2" key="1">
    <citation type="submission" date="2021-12" db="EMBL/GenBank/DDBJ databases">
        <title>Bradyrhizobium xenonodulans sp. nov.</title>
        <authorList>
            <person name="Claassens R."/>
            <person name="Venter S.N."/>
            <person name="Beukes C.W."/>
            <person name="Stepkowski T."/>
            <person name="Steenkamp E.T."/>
        </authorList>
    </citation>
    <scope>NUCLEOTIDE SEQUENCE</scope>
    <source>
        <strain evidence="2">14AB</strain>
    </source>
</reference>
<keyword evidence="3" id="KW-1185">Reference proteome</keyword>
<dbReference type="EMBL" id="CP089391">
    <property type="protein sequence ID" value="WBL75587.1"/>
    <property type="molecule type" value="Genomic_DNA"/>
</dbReference>